<dbReference type="EMBL" id="JAUCMV010000004">
    <property type="protein sequence ID" value="KAK0405528.1"/>
    <property type="molecule type" value="Genomic_DNA"/>
</dbReference>
<keyword evidence="2" id="KW-0812">Transmembrane</keyword>
<evidence type="ECO:0000256" key="2">
    <source>
        <dbReference type="SAM" id="Phobius"/>
    </source>
</evidence>
<protein>
    <submittedName>
        <fullName evidence="3">Uncharacterized protein</fullName>
    </submittedName>
</protein>
<reference evidence="3" key="1">
    <citation type="submission" date="2023-06" db="EMBL/GenBank/DDBJ databases">
        <title>Genomic analysis of the entomopathogenic nematode Steinernema hermaphroditum.</title>
        <authorList>
            <person name="Schwarz E.M."/>
            <person name="Heppert J.K."/>
            <person name="Baniya A."/>
            <person name="Schwartz H.T."/>
            <person name="Tan C.-H."/>
            <person name="Antoshechkin I."/>
            <person name="Sternberg P.W."/>
            <person name="Goodrich-Blair H."/>
            <person name="Dillman A.R."/>
        </authorList>
    </citation>
    <scope>NUCLEOTIDE SEQUENCE</scope>
    <source>
        <strain evidence="3">PS9179</strain>
        <tissue evidence="3">Whole animal</tissue>
    </source>
</reference>
<feature type="region of interest" description="Disordered" evidence="1">
    <location>
        <begin position="1"/>
        <end position="44"/>
    </location>
</feature>
<evidence type="ECO:0000256" key="1">
    <source>
        <dbReference type="SAM" id="MobiDB-lite"/>
    </source>
</evidence>
<feature type="transmembrane region" description="Helical" evidence="2">
    <location>
        <begin position="60"/>
        <end position="82"/>
    </location>
</feature>
<comment type="caution">
    <text evidence="3">The sequence shown here is derived from an EMBL/GenBank/DDBJ whole genome shotgun (WGS) entry which is preliminary data.</text>
</comment>
<keyword evidence="4" id="KW-1185">Reference proteome</keyword>
<evidence type="ECO:0000313" key="4">
    <source>
        <dbReference type="Proteomes" id="UP001175271"/>
    </source>
</evidence>
<dbReference type="AlphaFoldDB" id="A0AA39LQ71"/>
<proteinExistence type="predicted"/>
<organism evidence="3 4">
    <name type="scientific">Steinernema hermaphroditum</name>
    <dbReference type="NCBI Taxonomy" id="289476"/>
    <lineage>
        <taxon>Eukaryota</taxon>
        <taxon>Metazoa</taxon>
        <taxon>Ecdysozoa</taxon>
        <taxon>Nematoda</taxon>
        <taxon>Chromadorea</taxon>
        <taxon>Rhabditida</taxon>
        <taxon>Tylenchina</taxon>
        <taxon>Panagrolaimomorpha</taxon>
        <taxon>Strongyloidoidea</taxon>
        <taxon>Steinernematidae</taxon>
        <taxon>Steinernema</taxon>
    </lineage>
</organism>
<feature type="transmembrane region" description="Helical" evidence="2">
    <location>
        <begin position="118"/>
        <end position="142"/>
    </location>
</feature>
<dbReference type="Proteomes" id="UP001175271">
    <property type="component" value="Unassembled WGS sequence"/>
</dbReference>
<name>A0AA39LQ71_9BILA</name>
<gene>
    <name evidence="3" type="ORF">QR680_018039</name>
</gene>
<feature type="transmembrane region" description="Helical" evidence="2">
    <location>
        <begin position="184"/>
        <end position="206"/>
    </location>
</feature>
<sequence>MACPKISQEVPPAQPIAGPTFDPSPEGKPDGLPPRTSGNGPPPGTVTDTNAKYSEFCLNAYDCILFLFFVVFAVLNMVWYIVGGGWDTVSFILTIVISLIFLGTLGVACNAGLNSLKCFYCCIPLMVVNIILIIVRCVTHFIGLQNDIVQLRRRWPDASFREYANGHKYYWQDPIGYIDTTKTLLVVVTLIQAIFCVISAVSIMYVTPKRIRYENMTGV</sequence>
<keyword evidence="2" id="KW-0472">Membrane</keyword>
<feature type="transmembrane region" description="Helical" evidence="2">
    <location>
        <begin position="88"/>
        <end position="111"/>
    </location>
</feature>
<evidence type="ECO:0000313" key="3">
    <source>
        <dbReference type="EMBL" id="KAK0405528.1"/>
    </source>
</evidence>
<keyword evidence="2" id="KW-1133">Transmembrane helix</keyword>
<accession>A0AA39LQ71</accession>